<keyword evidence="1" id="KW-0472">Membrane</keyword>
<proteinExistence type="predicted"/>
<keyword evidence="1" id="KW-0812">Transmembrane</keyword>
<evidence type="ECO:0000256" key="1">
    <source>
        <dbReference type="SAM" id="Phobius"/>
    </source>
</evidence>
<sequence length="119" mass="13398">MKDGFAHFDRRLERLEDRRAALEEGSRLELDDTGLMKLMPSGTRRRQIGRAMPVRAMLIIAGVLLTFKGFLLYQLGFAKYSAKVAAMADGDMMDRLGAKVMQIEPVTLWVYNAISFIVG</sequence>
<protein>
    <submittedName>
        <fullName evidence="2">Uncharacterized protein</fullName>
    </submittedName>
</protein>
<name>A3TZ04_PSEBH</name>
<reference evidence="2 3" key="1">
    <citation type="journal article" date="2010" name="J. Bacteriol.">
        <title>Genome sequences of Oceanicola granulosus HTCC2516(T) and Oceanicola batsensis HTCC2597(TDelta).</title>
        <authorList>
            <person name="Thrash J.C."/>
            <person name="Cho J.C."/>
            <person name="Vergin K.L."/>
            <person name="Giovannoni S.J."/>
        </authorList>
    </citation>
    <scope>NUCLEOTIDE SEQUENCE [LARGE SCALE GENOMIC DNA]</scope>
    <source>
        <strain evidence="3">ATCC BAA-863 / DSM 15984 / KCTC 12145 / HTCC2597</strain>
    </source>
</reference>
<organism evidence="2 3">
    <name type="scientific">Pseudooceanicola batsensis (strain ATCC BAA-863 / DSM 15984 / KCTC 12145 / HTCC2597)</name>
    <name type="common">Oceanicola batsensis</name>
    <dbReference type="NCBI Taxonomy" id="252305"/>
    <lineage>
        <taxon>Bacteria</taxon>
        <taxon>Pseudomonadati</taxon>
        <taxon>Pseudomonadota</taxon>
        <taxon>Alphaproteobacteria</taxon>
        <taxon>Rhodobacterales</taxon>
        <taxon>Paracoccaceae</taxon>
        <taxon>Pseudooceanicola</taxon>
    </lineage>
</organism>
<dbReference type="OrthoDB" id="7866534at2"/>
<gene>
    <name evidence="2" type="ORF">OB2597_15610</name>
</gene>
<dbReference type="eggNOG" id="ENOG5032PNB">
    <property type="taxonomic scope" value="Bacteria"/>
</dbReference>
<dbReference type="Proteomes" id="UP000004318">
    <property type="component" value="Unassembled WGS sequence"/>
</dbReference>
<keyword evidence="3" id="KW-1185">Reference proteome</keyword>
<feature type="transmembrane region" description="Helical" evidence="1">
    <location>
        <begin position="54"/>
        <end position="73"/>
    </location>
</feature>
<dbReference type="AlphaFoldDB" id="A3TZ04"/>
<comment type="caution">
    <text evidence="2">The sequence shown here is derived from an EMBL/GenBank/DDBJ whole genome shotgun (WGS) entry which is preliminary data.</text>
</comment>
<dbReference type="HOGENOM" id="CLU_153188_0_0_5"/>
<evidence type="ECO:0000313" key="3">
    <source>
        <dbReference type="Proteomes" id="UP000004318"/>
    </source>
</evidence>
<dbReference type="RefSeq" id="WP_009807331.1">
    <property type="nucleotide sequence ID" value="NZ_CH724131.1"/>
</dbReference>
<evidence type="ECO:0000313" key="2">
    <source>
        <dbReference type="EMBL" id="EAQ02822.1"/>
    </source>
</evidence>
<keyword evidence="1" id="KW-1133">Transmembrane helix</keyword>
<accession>A3TZ04</accession>
<dbReference type="EMBL" id="AAMO01000006">
    <property type="protein sequence ID" value="EAQ02822.1"/>
    <property type="molecule type" value="Genomic_DNA"/>
</dbReference>
<dbReference type="STRING" id="252305.OB2597_15610"/>